<dbReference type="EMBL" id="JARKIE010000001">
    <property type="protein sequence ID" value="KAJ7710776.1"/>
    <property type="molecule type" value="Genomic_DNA"/>
</dbReference>
<evidence type="ECO:0000313" key="3">
    <source>
        <dbReference type="Proteomes" id="UP001221757"/>
    </source>
</evidence>
<proteinExistence type="predicted"/>
<reference evidence="2" key="1">
    <citation type="submission" date="2023-03" db="EMBL/GenBank/DDBJ databases">
        <title>Massive genome expansion in bonnet fungi (Mycena s.s.) driven by repeated elements and novel gene families across ecological guilds.</title>
        <authorList>
            <consortium name="Lawrence Berkeley National Laboratory"/>
            <person name="Harder C.B."/>
            <person name="Miyauchi S."/>
            <person name="Viragh M."/>
            <person name="Kuo A."/>
            <person name="Thoen E."/>
            <person name="Andreopoulos B."/>
            <person name="Lu D."/>
            <person name="Skrede I."/>
            <person name="Drula E."/>
            <person name="Henrissat B."/>
            <person name="Morin E."/>
            <person name="Kohler A."/>
            <person name="Barry K."/>
            <person name="LaButti K."/>
            <person name="Morin E."/>
            <person name="Salamov A."/>
            <person name="Lipzen A."/>
            <person name="Mereny Z."/>
            <person name="Hegedus B."/>
            <person name="Baldrian P."/>
            <person name="Stursova M."/>
            <person name="Weitz H."/>
            <person name="Taylor A."/>
            <person name="Grigoriev I.V."/>
            <person name="Nagy L.G."/>
            <person name="Martin F."/>
            <person name="Kauserud H."/>
        </authorList>
    </citation>
    <scope>NUCLEOTIDE SEQUENCE</scope>
    <source>
        <strain evidence="2">CBHHK067</strain>
    </source>
</reference>
<keyword evidence="3" id="KW-1185">Reference proteome</keyword>
<evidence type="ECO:0000256" key="1">
    <source>
        <dbReference type="SAM" id="MobiDB-lite"/>
    </source>
</evidence>
<name>A0AAD7H377_MYCRO</name>
<evidence type="ECO:0000313" key="2">
    <source>
        <dbReference type="EMBL" id="KAJ7710776.1"/>
    </source>
</evidence>
<organism evidence="2 3">
    <name type="scientific">Mycena rosella</name>
    <name type="common">Pink bonnet</name>
    <name type="synonym">Agaricus rosellus</name>
    <dbReference type="NCBI Taxonomy" id="1033263"/>
    <lineage>
        <taxon>Eukaryota</taxon>
        <taxon>Fungi</taxon>
        <taxon>Dikarya</taxon>
        <taxon>Basidiomycota</taxon>
        <taxon>Agaricomycotina</taxon>
        <taxon>Agaricomycetes</taxon>
        <taxon>Agaricomycetidae</taxon>
        <taxon>Agaricales</taxon>
        <taxon>Marasmiineae</taxon>
        <taxon>Mycenaceae</taxon>
        <taxon>Mycena</taxon>
    </lineage>
</organism>
<feature type="region of interest" description="Disordered" evidence="1">
    <location>
        <begin position="82"/>
        <end position="119"/>
    </location>
</feature>
<sequence length="119" mass="12874">MGGPRWEPNKIVGAPTPAWVEPPKTKKMVVGPTIWWVHPYVLMWIHPPGSMGGSTYTNVQAAGAAGHCYKWSMELDRDDIRQGIEGNRMDRKKGAGAGPSRSCEIGPVGVPKSPERAGP</sequence>
<dbReference type="AlphaFoldDB" id="A0AAD7H377"/>
<feature type="compositionally biased region" description="Basic and acidic residues" evidence="1">
    <location>
        <begin position="82"/>
        <end position="93"/>
    </location>
</feature>
<protein>
    <submittedName>
        <fullName evidence="2">Uncharacterized protein</fullName>
    </submittedName>
</protein>
<accession>A0AAD7H377</accession>
<gene>
    <name evidence="2" type="ORF">B0H17DRAFT_1123886</name>
</gene>
<comment type="caution">
    <text evidence="2">The sequence shown here is derived from an EMBL/GenBank/DDBJ whole genome shotgun (WGS) entry which is preliminary data.</text>
</comment>
<dbReference type="Proteomes" id="UP001221757">
    <property type="component" value="Unassembled WGS sequence"/>
</dbReference>